<feature type="compositionally biased region" description="Basic and acidic residues" evidence="1">
    <location>
        <begin position="18"/>
        <end position="40"/>
    </location>
</feature>
<accession>A0AAV7UV93</accession>
<comment type="caution">
    <text evidence="2">The sequence shown here is derived from an EMBL/GenBank/DDBJ whole genome shotgun (WGS) entry which is preliminary data.</text>
</comment>
<evidence type="ECO:0000313" key="2">
    <source>
        <dbReference type="EMBL" id="KAJ1191844.1"/>
    </source>
</evidence>
<protein>
    <submittedName>
        <fullName evidence="2">Uncharacterized protein</fullName>
    </submittedName>
</protein>
<evidence type="ECO:0000256" key="1">
    <source>
        <dbReference type="SAM" id="MobiDB-lite"/>
    </source>
</evidence>
<proteinExistence type="predicted"/>
<feature type="region of interest" description="Disordered" evidence="1">
    <location>
        <begin position="1"/>
        <end position="80"/>
    </location>
</feature>
<evidence type="ECO:0000313" key="3">
    <source>
        <dbReference type="Proteomes" id="UP001066276"/>
    </source>
</evidence>
<dbReference type="Proteomes" id="UP001066276">
    <property type="component" value="Chromosome 2_2"/>
</dbReference>
<gene>
    <name evidence="2" type="ORF">NDU88_001159</name>
</gene>
<reference evidence="2" key="1">
    <citation type="journal article" date="2022" name="bioRxiv">
        <title>Sequencing and chromosome-scale assembly of the giantPleurodeles waltlgenome.</title>
        <authorList>
            <person name="Brown T."/>
            <person name="Elewa A."/>
            <person name="Iarovenko S."/>
            <person name="Subramanian E."/>
            <person name="Araus A.J."/>
            <person name="Petzold A."/>
            <person name="Susuki M."/>
            <person name="Suzuki K.-i.T."/>
            <person name="Hayashi T."/>
            <person name="Toyoda A."/>
            <person name="Oliveira C."/>
            <person name="Osipova E."/>
            <person name="Leigh N.D."/>
            <person name="Simon A."/>
            <person name="Yun M.H."/>
        </authorList>
    </citation>
    <scope>NUCLEOTIDE SEQUENCE</scope>
    <source>
        <strain evidence="2">20211129_DDA</strain>
        <tissue evidence="2">Liver</tissue>
    </source>
</reference>
<sequence length="175" mass="19162">MEVQTWKEPEEELEHIEDEVTLHKDVEEDPGNRSRGERSSNHGTSTCGSALNRGSRAWLGLGPSGSQDVQQGSIPSFTPSPAVVRAARSEELRLALLPQTKAQPKLYEIPPAHTAGGRAAELRYIFVAERVLEALRADLNEAAPLACRLRSSAHRALTLQLTVMMVHYSSTPLDS</sequence>
<dbReference type="AlphaFoldDB" id="A0AAV7UV93"/>
<feature type="compositionally biased region" description="Polar residues" evidence="1">
    <location>
        <begin position="64"/>
        <end position="79"/>
    </location>
</feature>
<dbReference type="EMBL" id="JANPWB010000004">
    <property type="protein sequence ID" value="KAJ1191844.1"/>
    <property type="molecule type" value="Genomic_DNA"/>
</dbReference>
<organism evidence="2 3">
    <name type="scientific">Pleurodeles waltl</name>
    <name type="common">Iberian ribbed newt</name>
    <dbReference type="NCBI Taxonomy" id="8319"/>
    <lineage>
        <taxon>Eukaryota</taxon>
        <taxon>Metazoa</taxon>
        <taxon>Chordata</taxon>
        <taxon>Craniata</taxon>
        <taxon>Vertebrata</taxon>
        <taxon>Euteleostomi</taxon>
        <taxon>Amphibia</taxon>
        <taxon>Batrachia</taxon>
        <taxon>Caudata</taxon>
        <taxon>Salamandroidea</taxon>
        <taxon>Salamandridae</taxon>
        <taxon>Pleurodelinae</taxon>
        <taxon>Pleurodeles</taxon>
    </lineage>
</organism>
<name>A0AAV7UV93_PLEWA</name>
<keyword evidence="3" id="KW-1185">Reference proteome</keyword>